<dbReference type="InterPro" id="IPR054696">
    <property type="entry name" value="GTP-eEF1A_C"/>
</dbReference>
<sequence length="469" mass="51997">MATDGKEHLSIVICGHVDSGKSTTTGRLIFELGGIPEREIEKLRAEADALGKSSFAFAFYMDRQKEERERGVTISCTTKEFFTDNWHYTIIDAPGHRDFIKNMISGAAQADVALLMVPADGNFTTAIQKGNHKAGEVQGQTRQHARLINLLGVKQLIVGVNKMDCDTAGYKQERYEEIRNEMKNMLMKVGWKKDYVEKCVPVLPISGWQGDNLIKKTTNMGWWSGVDVIDYEMKGTKHHIDTLLDVLNGMVTKPPRNDDADMRLPISGVYKIKGVGDVLAGRVEQGVVRPGEEVVFIPTHTVSNPCVGKVFTVEMHHKRVDEAHPGDNVGMNIKGLDKINMPRTGDVMIYKKDTTLKACKNFNAQVQVLDVPGQLKPGYSPVAFVRCGRSACKMTELIFKVGKETGGKKMESPVALKSNEVAEAVFEPQHPFVVDHFKACDGLARIAFLDGNTAVMLGKITKVQFKEDK</sequence>
<dbReference type="GO" id="GO:0003924">
    <property type="term" value="F:GTPase activity"/>
    <property type="evidence" value="ECO:0007669"/>
    <property type="project" value="InterPro"/>
</dbReference>
<dbReference type="FunFam" id="2.40.30.10:FF:000115">
    <property type="entry name" value="Eukaryotic translation elongation factor 1 alpha"/>
    <property type="match status" value="1"/>
</dbReference>
<keyword evidence="5" id="KW-0342">GTP-binding</keyword>
<dbReference type="GO" id="GO:0005525">
    <property type="term" value="F:GTP binding"/>
    <property type="evidence" value="ECO:0007669"/>
    <property type="project" value="UniProtKB-KW"/>
</dbReference>
<feature type="domain" description="Tr-type G" evidence="6">
    <location>
        <begin position="6"/>
        <end position="256"/>
    </location>
</feature>
<dbReference type="PRINTS" id="PR00315">
    <property type="entry name" value="ELONGATNFCT"/>
</dbReference>
<evidence type="ECO:0000259" key="6">
    <source>
        <dbReference type="PROSITE" id="PS51722"/>
    </source>
</evidence>
<evidence type="ECO:0000256" key="4">
    <source>
        <dbReference type="ARBA" id="ARBA00022741"/>
    </source>
</evidence>
<organism evidence="7">
    <name type="scientific">Micromonas pusilla</name>
    <name type="common">Picoplanktonic green alga</name>
    <name type="synonym">Chromulina pusilla</name>
    <dbReference type="NCBI Taxonomy" id="38833"/>
    <lineage>
        <taxon>Eukaryota</taxon>
        <taxon>Viridiplantae</taxon>
        <taxon>Chlorophyta</taxon>
        <taxon>Mamiellophyceae</taxon>
        <taxon>Mamiellales</taxon>
        <taxon>Mamiellaceae</taxon>
        <taxon>Micromonas</taxon>
    </lineage>
</organism>
<evidence type="ECO:0000313" key="7">
    <source>
        <dbReference type="EMBL" id="CAD8588512.1"/>
    </source>
</evidence>
<dbReference type="Pfam" id="PF03144">
    <property type="entry name" value="GTP_EFTU_D2"/>
    <property type="match status" value="1"/>
</dbReference>
<dbReference type="InterPro" id="IPR009001">
    <property type="entry name" value="Transl_elong_EF1A/Init_IF2_C"/>
</dbReference>
<dbReference type="InterPro" id="IPR031157">
    <property type="entry name" value="G_TR_CS"/>
</dbReference>
<dbReference type="FunFam" id="3.40.50.300:FF:002868">
    <property type="entry name" value="Eukaryotic translation elongation factor 1 alpha 2"/>
    <property type="match status" value="1"/>
</dbReference>
<dbReference type="CDD" id="cd03705">
    <property type="entry name" value="EF1_alpha_III"/>
    <property type="match status" value="1"/>
</dbReference>
<proteinExistence type="inferred from homology"/>
<protein>
    <recommendedName>
        <fullName evidence="6">Tr-type G domain-containing protein</fullName>
    </recommendedName>
</protein>
<keyword evidence="4" id="KW-0547">Nucleotide-binding</keyword>
<dbReference type="InterPro" id="IPR027417">
    <property type="entry name" value="P-loop_NTPase"/>
</dbReference>
<dbReference type="InterPro" id="IPR000795">
    <property type="entry name" value="T_Tr_GTP-bd_dom"/>
</dbReference>
<dbReference type="InterPro" id="IPR009000">
    <property type="entry name" value="Transl_B-barrel_sf"/>
</dbReference>
<dbReference type="SUPFAM" id="SSF50465">
    <property type="entry name" value="EF-Tu/eEF-1alpha/eIF2-gamma C-terminal domain"/>
    <property type="match status" value="1"/>
</dbReference>
<dbReference type="PROSITE" id="PS51722">
    <property type="entry name" value="G_TR_2"/>
    <property type="match status" value="1"/>
</dbReference>
<gene>
    <name evidence="7" type="ORF">MSP1404_LOCUS6501</name>
</gene>
<dbReference type="AlphaFoldDB" id="A0A7S0KPI0"/>
<comment type="similarity">
    <text evidence="2">Belongs to the TRAFAC class translation factor GTPase superfamily. Classic translation factor GTPase family. EF-Tu/EF-1A subfamily.</text>
</comment>
<dbReference type="FunFam" id="2.40.30.10:FF:000159">
    <property type="entry name" value="Translation elongation factor alpha"/>
    <property type="match status" value="1"/>
</dbReference>
<dbReference type="Pfam" id="PF22594">
    <property type="entry name" value="GTP-eEF1A_C"/>
    <property type="match status" value="1"/>
</dbReference>
<reference evidence="7" key="1">
    <citation type="submission" date="2021-01" db="EMBL/GenBank/DDBJ databases">
        <authorList>
            <person name="Corre E."/>
            <person name="Pelletier E."/>
            <person name="Niang G."/>
            <person name="Scheremetjew M."/>
            <person name="Finn R."/>
            <person name="Kale V."/>
            <person name="Holt S."/>
            <person name="Cochrane G."/>
            <person name="Meng A."/>
            <person name="Brown T."/>
            <person name="Cohen L."/>
        </authorList>
    </citation>
    <scope>NUCLEOTIDE SEQUENCE</scope>
    <source>
        <strain evidence="7">CCMP494</strain>
    </source>
</reference>
<accession>A0A7S0KPI0</accession>
<dbReference type="InterPro" id="IPR050100">
    <property type="entry name" value="TRAFAC_GTPase_members"/>
</dbReference>
<dbReference type="Pfam" id="PF00009">
    <property type="entry name" value="GTP_EFTU"/>
    <property type="match status" value="1"/>
</dbReference>
<comment type="function">
    <text evidence="1">This protein promotes the GTP-dependent binding of aminoacyl-tRNA to the A-site of ribosomes during protein biosynthesis.</text>
</comment>
<dbReference type="PANTHER" id="PTHR23115">
    <property type="entry name" value="TRANSLATION FACTOR"/>
    <property type="match status" value="1"/>
</dbReference>
<dbReference type="CDD" id="cd03693">
    <property type="entry name" value="EF1_alpha_II"/>
    <property type="match status" value="1"/>
</dbReference>
<keyword evidence="3" id="KW-0488">Methylation</keyword>
<dbReference type="Gene3D" id="3.40.50.300">
    <property type="entry name" value="P-loop containing nucleotide triphosphate hydrolases"/>
    <property type="match status" value="1"/>
</dbReference>
<dbReference type="InterPro" id="IPR004161">
    <property type="entry name" value="EFTu-like_2"/>
</dbReference>
<dbReference type="Gene3D" id="2.40.30.10">
    <property type="entry name" value="Translation factors"/>
    <property type="match status" value="2"/>
</dbReference>
<name>A0A7S0KPI0_MICPS</name>
<evidence type="ECO:0000256" key="3">
    <source>
        <dbReference type="ARBA" id="ARBA00022481"/>
    </source>
</evidence>
<dbReference type="PROSITE" id="PS00301">
    <property type="entry name" value="G_TR_1"/>
    <property type="match status" value="1"/>
</dbReference>
<dbReference type="CDD" id="cd01883">
    <property type="entry name" value="EF1_alpha"/>
    <property type="match status" value="1"/>
</dbReference>
<evidence type="ECO:0000256" key="1">
    <source>
        <dbReference type="ARBA" id="ARBA00003982"/>
    </source>
</evidence>
<evidence type="ECO:0000256" key="5">
    <source>
        <dbReference type="ARBA" id="ARBA00023134"/>
    </source>
</evidence>
<dbReference type="EMBL" id="HBEV01008514">
    <property type="protein sequence ID" value="CAD8588512.1"/>
    <property type="molecule type" value="Transcribed_RNA"/>
</dbReference>
<dbReference type="SUPFAM" id="SSF52540">
    <property type="entry name" value="P-loop containing nucleoside triphosphate hydrolases"/>
    <property type="match status" value="1"/>
</dbReference>
<dbReference type="SUPFAM" id="SSF50447">
    <property type="entry name" value="Translation proteins"/>
    <property type="match status" value="1"/>
</dbReference>
<evidence type="ECO:0000256" key="2">
    <source>
        <dbReference type="ARBA" id="ARBA00007249"/>
    </source>
</evidence>